<keyword evidence="2" id="KW-1185">Reference proteome</keyword>
<gene>
    <name evidence="1" type="ORF">SS1G_00178</name>
</gene>
<dbReference type="HOGENOM" id="CLU_1836339_0_0_1"/>
<sequence>MSFRIPEPSICILVIGLAICNFSYAICSGLAGAACEISSSGKMNLFPRKLSFQSTHLVARGSGYKKKKQRLHVGTACLGVFSLSRIWTFQSAALELLNLQIFKRDLKYRHPKNNEVYVKYLHPELASEVGIGKVKSPTRF</sequence>
<dbReference type="EMBL" id="CH476621">
    <property type="protein sequence ID" value="EDN90778.1"/>
    <property type="molecule type" value="Genomic_DNA"/>
</dbReference>
<proteinExistence type="predicted"/>
<dbReference type="InParanoid" id="A7E4F6"/>
<dbReference type="Proteomes" id="UP000001312">
    <property type="component" value="Unassembled WGS sequence"/>
</dbReference>
<dbReference type="RefSeq" id="XP_001598092.1">
    <property type="nucleotide sequence ID" value="XM_001598042.1"/>
</dbReference>
<dbReference type="AlphaFoldDB" id="A7E4F6"/>
<dbReference type="PROSITE" id="PS51257">
    <property type="entry name" value="PROKAR_LIPOPROTEIN"/>
    <property type="match status" value="1"/>
</dbReference>
<name>A7E4F6_SCLS1</name>
<accession>A7E4F6</accession>
<evidence type="ECO:0000313" key="1">
    <source>
        <dbReference type="EMBL" id="EDN90778.1"/>
    </source>
</evidence>
<evidence type="ECO:0000313" key="2">
    <source>
        <dbReference type="Proteomes" id="UP000001312"/>
    </source>
</evidence>
<dbReference type="KEGG" id="ssl:SS1G_00178"/>
<dbReference type="GeneID" id="5494706"/>
<protein>
    <submittedName>
        <fullName evidence="1">Uncharacterized protein</fullName>
    </submittedName>
</protein>
<reference evidence="2" key="1">
    <citation type="journal article" date="2011" name="PLoS Genet.">
        <title>Genomic analysis of the necrotrophic fungal pathogens Sclerotinia sclerotiorum and Botrytis cinerea.</title>
        <authorList>
            <person name="Amselem J."/>
            <person name="Cuomo C.A."/>
            <person name="van Kan J.A."/>
            <person name="Viaud M."/>
            <person name="Benito E.P."/>
            <person name="Couloux A."/>
            <person name="Coutinho P.M."/>
            <person name="de Vries R.P."/>
            <person name="Dyer P.S."/>
            <person name="Fillinger S."/>
            <person name="Fournier E."/>
            <person name="Gout L."/>
            <person name="Hahn M."/>
            <person name="Kohn L."/>
            <person name="Lapalu N."/>
            <person name="Plummer K.M."/>
            <person name="Pradier J.M."/>
            <person name="Quevillon E."/>
            <person name="Sharon A."/>
            <person name="Simon A."/>
            <person name="ten Have A."/>
            <person name="Tudzynski B."/>
            <person name="Tudzynski P."/>
            <person name="Wincker P."/>
            <person name="Andrew M."/>
            <person name="Anthouard V."/>
            <person name="Beever R.E."/>
            <person name="Beffa R."/>
            <person name="Benoit I."/>
            <person name="Bouzid O."/>
            <person name="Brault B."/>
            <person name="Chen Z."/>
            <person name="Choquer M."/>
            <person name="Collemare J."/>
            <person name="Cotton P."/>
            <person name="Danchin E.G."/>
            <person name="Da Silva C."/>
            <person name="Gautier A."/>
            <person name="Giraud C."/>
            <person name="Giraud T."/>
            <person name="Gonzalez C."/>
            <person name="Grossetete S."/>
            <person name="Guldener U."/>
            <person name="Henrissat B."/>
            <person name="Howlett B.J."/>
            <person name="Kodira C."/>
            <person name="Kretschmer M."/>
            <person name="Lappartient A."/>
            <person name="Leroch M."/>
            <person name="Levis C."/>
            <person name="Mauceli E."/>
            <person name="Neuveglise C."/>
            <person name="Oeser B."/>
            <person name="Pearson M."/>
            <person name="Poulain J."/>
            <person name="Poussereau N."/>
            <person name="Quesneville H."/>
            <person name="Rascle C."/>
            <person name="Schumacher J."/>
            <person name="Segurens B."/>
            <person name="Sexton A."/>
            <person name="Silva E."/>
            <person name="Sirven C."/>
            <person name="Soanes D.M."/>
            <person name="Talbot N.J."/>
            <person name="Templeton M."/>
            <person name="Yandava C."/>
            <person name="Yarden O."/>
            <person name="Zeng Q."/>
            <person name="Rollins J.A."/>
            <person name="Lebrun M.H."/>
            <person name="Dickman M."/>
        </authorList>
    </citation>
    <scope>NUCLEOTIDE SEQUENCE [LARGE SCALE GENOMIC DNA]</scope>
    <source>
        <strain evidence="2">ATCC 18683 / 1980 / Ss-1</strain>
    </source>
</reference>
<organism evidence="1 2">
    <name type="scientific">Sclerotinia sclerotiorum (strain ATCC 18683 / 1980 / Ss-1)</name>
    <name type="common">White mold</name>
    <name type="synonym">Whetzelinia sclerotiorum</name>
    <dbReference type="NCBI Taxonomy" id="665079"/>
    <lineage>
        <taxon>Eukaryota</taxon>
        <taxon>Fungi</taxon>
        <taxon>Dikarya</taxon>
        <taxon>Ascomycota</taxon>
        <taxon>Pezizomycotina</taxon>
        <taxon>Leotiomycetes</taxon>
        <taxon>Helotiales</taxon>
        <taxon>Sclerotiniaceae</taxon>
        <taxon>Sclerotinia</taxon>
    </lineage>
</organism>